<dbReference type="SMART" id="SM00060">
    <property type="entry name" value="FN3"/>
    <property type="match status" value="1"/>
</dbReference>
<feature type="domain" description="Fibronectin type-III" evidence="1">
    <location>
        <begin position="513"/>
        <end position="585"/>
    </location>
</feature>
<reference evidence="2" key="1">
    <citation type="submission" date="2020-05" db="EMBL/GenBank/DDBJ databases">
        <authorList>
            <person name="Chiriac C."/>
            <person name="Salcher M."/>
            <person name="Ghai R."/>
            <person name="Kavagutti S V."/>
        </authorList>
    </citation>
    <scope>NUCLEOTIDE SEQUENCE</scope>
</reference>
<name>A0A6J6ME79_9ZZZZ</name>
<sequence length="675" mass="68396">MTSFARLRRQALQLLMPAAVVLTSGVVINQVSTRTADAWSFGASPTEAFAIDGFAGTGGEGPGSSRVLEDASGNIFVVGFTAGTIDVDPGTGSTLVGDGATDAVSYVAKYSPTGTFLWARDWKPSGSNELWVYSADVGPSGSIILGGDVRGTTGMDLDPTSGSDLVTTVSSDPFLLRLNADGTYGWGSSFPVTGGGGGNISVLDVSSTGAIVAGINYENTLTLPGQPGISSAGGSDAAIVQFDATASAVTWFATVRGSGTEGVASVDVASNGTVYVSGGLASASVTVTDWVTTMTTVTRSGSATQNSYFASFSNAGVIQFAVPRSLGAVNNWPRSAALSSSGTLLSQLDSGELVEVSTAGVITSRGTIAANILGLEYLPSGEVVAVGKFSAVTDFDPTTGLQSRTPAGSDDAFVLRLKSNFEFGSLHLFATASLDQVDSLSLSSSGRYLVSGRSLAASMNLSNTDNPGTYTRSGSADGFVFVVRYDTSGTTGTTTTTTTTTTTIAATTTTTVPAAAAPASASYSTGNKKVTVKWSASSGAASYNVMSSSGTTLCTSSASSCVVSSLKNGKLYSLTVKSVNSAGVSSATGTLVKVIPGFTLKATSYKVKKSPLLASIVTTPSKGVRKWQKVSGSCVIRSGRLVLPKTAGTCRVKLSVAKSSSYPAMSTTVTVTITK</sequence>
<dbReference type="InterPro" id="IPR036116">
    <property type="entry name" value="FN3_sf"/>
</dbReference>
<dbReference type="EMBL" id="CAEZWV010000012">
    <property type="protein sequence ID" value="CAB4670693.1"/>
    <property type="molecule type" value="Genomic_DNA"/>
</dbReference>
<dbReference type="InterPro" id="IPR003961">
    <property type="entry name" value="FN3_dom"/>
</dbReference>
<accession>A0A6J6ME79</accession>
<evidence type="ECO:0000313" key="2">
    <source>
        <dbReference type="EMBL" id="CAB4670693.1"/>
    </source>
</evidence>
<dbReference type="InterPro" id="IPR013783">
    <property type="entry name" value="Ig-like_fold"/>
</dbReference>
<protein>
    <submittedName>
        <fullName evidence="2">Unannotated protein</fullName>
    </submittedName>
</protein>
<proteinExistence type="predicted"/>
<dbReference type="SUPFAM" id="SSF49265">
    <property type="entry name" value="Fibronectin type III"/>
    <property type="match status" value="1"/>
</dbReference>
<dbReference type="AlphaFoldDB" id="A0A6J6ME79"/>
<gene>
    <name evidence="2" type="ORF">UFOPK2295_00783</name>
</gene>
<dbReference type="Gene3D" id="2.60.40.10">
    <property type="entry name" value="Immunoglobulins"/>
    <property type="match status" value="1"/>
</dbReference>
<organism evidence="2">
    <name type="scientific">freshwater metagenome</name>
    <dbReference type="NCBI Taxonomy" id="449393"/>
    <lineage>
        <taxon>unclassified sequences</taxon>
        <taxon>metagenomes</taxon>
        <taxon>ecological metagenomes</taxon>
    </lineage>
</organism>
<evidence type="ECO:0000259" key="1">
    <source>
        <dbReference type="SMART" id="SM00060"/>
    </source>
</evidence>